<dbReference type="InterPro" id="IPR011066">
    <property type="entry name" value="MscS_channel_C_sf"/>
</dbReference>
<dbReference type="PANTHER" id="PTHR30221">
    <property type="entry name" value="SMALL-CONDUCTANCE MECHANOSENSITIVE CHANNEL"/>
    <property type="match status" value="1"/>
</dbReference>
<feature type="domain" description="Mechanosensitive ion channel MscS C-terminal" evidence="9">
    <location>
        <begin position="186"/>
        <end position="267"/>
    </location>
</feature>
<keyword evidence="3" id="KW-1003">Cell membrane</keyword>
<dbReference type="InterPro" id="IPR010920">
    <property type="entry name" value="LSM_dom_sf"/>
</dbReference>
<keyword evidence="7" id="KW-0406">Ion transport</keyword>
<evidence type="ECO:0000256" key="7">
    <source>
        <dbReference type="RuleBase" id="RU369025"/>
    </source>
</evidence>
<dbReference type="PANTHER" id="PTHR30221:SF1">
    <property type="entry name" value="SMALL-CONDUCTANCE MECHANOSENSITIVE CHANNEL"/>
    <property type="match status" value="1"/>
</dbReference>
<name>A0ABQ1XTK8_9PROT</name>
<evidence type="ECO:0000259" key="8">
    <source>
        <dbReference type="Pfam" id="PF00924"/>
    </source>
</evidence>
<dbReference type="Gene3D" id="1.10.287.1260">
    <property type="match status" value="1"/>
</dbReference>
<dbReference type="SUPFAM" id="SSF82689">
    <property type="entry name" value="Mechanosensitive channel protein MscS (YggB), C-terminal domain"/>
    <property type="match status" value="1"/>
</dbReference>
<protein>
    <recommendedName>
        <fullName evidence="7">Small-conductance mechanosensitive channel</fullName>
    </recommendedName>
</protein>
<evidence type="ECO:0000259" key="10">
    <source>
        <dbReference type="Pfam" id="PF21088"/>
    </source>
</evidence>
<dbReference type="InterPro" id="IPR011014">
    <property type="entry name" value="MscS_channel_TM-2"/>
</dbReference>
<keyword evidence="7" id="KW-0407">Ion channel</keyword>
<keyword evidence="5 7" id="KW-1133">Transmembrane helix</keyword>
<dbReference type="RefSeq" id="WP_188452365.1">
    <property type="nucleotide sequence ID" value="NZ_BMFS01000008.1"/>
</dbReference>
<comment type="caution">
    <text evidence="7">Lacks conserved residue(s) required for the propagation of feature annotation.</text>
</comment>
<evidence type="ECO:0000256" key="5">
    <source>
        <dbReference type="ARBA" id="ARBA00022989"/>
    </source>
</evidence>
<proteinExistence type="inferred from homology"/>
<evidence type="ECO:0000259" key="9">
    <source>
        <dbReference type="Pfam" id="PF21082"/>
    </source>
</evidence>
<dbReference type="InterPro" id="IPR049278">
    <property type="entry name" value="MS_channel_C"/>
</dbReference>
<evidence type="ECO:0000256" key="3">
    <source>
        <dbReference type="ARBA" id="ARBA00022475"/>
    </source>
</evidence>
<evidence type="ECO:0000256" key="4">
    <source>
        <dbReference type="ARBA" id="ARBA00022692"/>
    </source>
</evidence>
<organism evidence="11 12">
    <name type="scientific">Glycocaulis albus</name>
    <dbReference type="NCBI Taxonomy" id="1382801"/>
    <lineage>
        <taxon>Bacteria</taxon>
        <taxon>Pseudomonadati</taxon>
        <taxon>Pseudomonadota</taxon>
        <taxon>Alphaproteobacteria</taxon>
        <taxon>Maricaulales</taxon>
        <taxon>Maricaulaceae</taxon>
        <taxon>Glycocaulis</taxon>
    </lineage>
</organism>
<keyword evidence="4 7" id="KW-0812">Transmembrane</keyword>
<comment type="caution">
    <text evidence="11">The sequence shown here is derived from an EMBL/GenBank/DDBJ whole genome shotgun (WGS) entry which is preliminary data.</text>
</comment>
<feature type="transmembrane region" description="Helical" evidence="7">
    <location>
        <begin position="97"/>
        <end position="126"/>
    </location>
</feature>
<dbReference type="EMBL" id="BMFS01000008">
    <property type="protein sequence ID" value="GGH03035.1"/>
    <property type="molecule type" value="Genomic_DNA"/>
</dbReference>
<keyword evidence="12" id="KW-1185">Reference proteome</keyword>
<dbReference type="SUPFAM" id="SSF82861">
    <property type="entry name" value="Mechanosensitive channel protein MscS (YggB), transmembrane region"/>
    <property type="match status" value="1"/>
</dbReference>
<accession>A0ABQ1XTK8</accession>
<evidence type="ECO:0000313" key="12">
    <source>
        <dbReference type="Proteomes" id="UP000648722"/>
    </source>
</evidence>
<feature type="domain" description="Mechanosensitive ion channel MscS" evidence="8">
    <location>
        <begin position="113"/>
        <end position="178"/>
    </location>
</feature>
<dbReference type="Gene3D" id="3.30.70.100">
    <property type="match status" value="1"/>
</dbReference>
<dbReference type="InterPro" id="IPR045275">
    <property type="entry name" value="MscS_archaea/bacteria_type"/>
</dbReference>
<sequence length="279" mass="30933">MEFGGEFDTQINTMMEYLATLGVAVLSNVALAAIILVVGLYMAGFISRRVRKWAVDHPKIDTTLAVFFASVVRYLIIAVVIIAVLTRFGVETTSLVAALGAMTLAIGLALQGTLSNVAAGVMIVFFRPYKIGDFVDIGGASGTVRDITLFYSELTTPDNRQVIVPNAQSWGQVIVNFSGYSTRRVDFMFSASYDTDIEKVRSVIRRVLEDDERVLPMPEVVVEVAAHGASSIDYTARAWVNSADYWPYFWEKTRQMKLAFDAEDIEIPYPHQVHINKQG</sequence>
<comment type="similarity">
    <text evidence="2 7">Belongs to the MscS (TC 1.A.23) family.</text>
</comment>
<evidence type="ECO:0000313" key="11">
    <source>
        <dbReference type="EMBL" id="GGH03035.1"/>
    </source>
</evidence>
<feature type="domain" description="Mechanosensitive ion channel transmembrane helices 2/3" evidence="10">
    <location>
        <begin position="71"/>
        <end position="111"/>
    </location>
</feature>
<gene>
    <name evidence="11" type="ORF">GCM10007420_19180</name>
</gene>
<dbReference type="SUPFAM" id="SSF50182">
    <property type="entry name" value="Sm-like ribonucleoproteins"/>
    <property type="match status" value="1"/>
</dbReference>
<comment type="function">
    <text evidence="7">Mechanosensitive channel that participates in the regulation of osmotic pressure changes within the cell, opening in response to stretch forces in the membrane lipid bilayer, without the need for other proteins. Contributes to normal resistance to hypoosmotic shock. Forms an ion channel of 1.0 nanosiemens conductance with a slight preference for anions.</text>
</comment>
<comment type="subunit">
    <text evidence="7">Homoheptamer.</text>
</comment>
<dbReference type="InterPro" id="IPR006685">
    <property type="entry name" value="MscS_channel_2nd"/>
</dbReference>
<dbReference type="Proteomes" id="UP000648722">
    <property type="component" value="Unassembled WGS sequence"/>
</dbReference>
<dbReference type="InterPro" id="IPR049142">
    <property type="entry name" value="MS_channel_1st"/>
</dbReference>
<dbReference type="Pfam" id="PF00924">
    <property type="entry name" value="MS_channel_2nd"/>
    <property type="match status" value="1"/>
</dbReference>
<keyword evidence="6 7" id="KW-0472">Membrane</keyword>
<dbReference type="Pfam" id="PF21088">
    <property type="entry name" value="MS_channel_1st"/>
    <property type="match status" value="1"/>
</dbReference>
<evidence type="ECO:0000256" key="6">
    <source>
        <dbReference type="ARBA" id="ARBA00023136"/>
    </source>
</evidence>
<reference evidence="12" key="1">
    <citation type="journal article" date="2019" name="Int. J. Syst. Evol. Microbiol.">
        <title>The Global Catalogue of Microorganisms (GCM) 10K type strain sequencing project: providing services to taxonomists for standard genome sequencing and annotation.</title>
        <authorList>
            <consortium name="The Broad Institute Genomics Platform"/>
            <consortium name="The Broad Institute Genome Sequencing Center for Infectious Disease"/>
            <person name="Wu L."/>
            <person name="Ma J."/>
        </authorList>
    </citation>
    <scope>NUCLEOTIDE SEQUENCE [LARGE SCALE GENOMIC DNA]</scope>
    <source>
        <strain evidence="12">CGMCC 1.12766</strain>
    </source>
</reference>
<dbReference type="Gene3D" id="2.30.30.60">
    <property type="match status" value="1"/>
</dbReference>
<feature type="transmembrane region" description="Helical" evidence="7">
    <location>
        <begin position="17"/>
        <end position="43"/>
    </location>
</feature>
<dbReference type="Pfam" id="PF21082">
    <property type="entry name" value="MS_channel_3rd"/>
    <property type="match status" value="1"/>
</dbReference>
<evidence type="ECO:0000256" key="1">
    <source>
        <dbReference type="ARBA" id="ARBA00004651"/>
    </source>
</evidence>
<keyword evidence="7" id="KW-0813">Transport</keyword>
<dbReference type="InterPro" id="IPR023408">
    <property type="entry name" value="MscS_beta-dom_sf"/>
</dbReference>
<feature type="transmembrane region" description="Helical" evidence="7">
    <location>
        <begin position="64"/>
        <end position="85"/>
    </location>
</feature>
<keyword evidence="7" id="KW-0997">Cell inner membrane</keyword>
<evidence type="ECO:0000256" key="2">
    <source>
        <dbReference type="ARBA" id="ARBA00008017"/>
    </source>
</evidence>
<comment type="subcellular location">
    <subcellularLocation>
        <location evidence="7">Cell inner membrane</location>
        <topology evidence="7">Multi-pass membrane protein</topology>
    </subcellularLocation>
    <subcellularLocation>
        <location evidence="1">Cell membrane</location>
        <topology evidence="1">Multi-pass membrane protein</topology>
    </subcellularLocation>
</comment>